<accession>A0A3S3P660</accession>
<dbReference type="InterPro" id="IPR015255">
    <property type="entry name" value="Vitellinogen_open_b-sht"/>
</dbReference>
<feature type="signal peptide" evidence="8">
    <location>
        <begin position="1"/>
        <end position="17"/>
    </location>
</feature>
<proteinExistence type="predicted"/>
<evidence type="ECO:0000256" key="1">
    <source>
        <dbReference type="ARBA" id="ARBA00022729"/>
    </source>
</evidence>
<evidence type="ECO:0000256" key="5">
    <source>
        <dbReference type="PROSITE-ProRule" id="PRU00557"/>
    </source>
</evidence>
<dbReference type="Gene3D" id="2.30.230.10">
    <property type="entry name" value="Lipovitellin, beta-sheet shell regions, chain A"/>
    <property type="match status" value="1"/>
</dbReference>
<dbReference type="Pfam" id="PF09172">
    <property type="entry name" value="Vit_open_b-sht"/>
    <property type="match status" value="1"/>
</dbReference>
<dbReference type="InterPro" id="IPR011030">
    <property type="entry name" value="Lipovitellin_superhlx_dom"/>
</dbReference>
<dbReference type="OrthoDB" id="6507640at2759"/>
<organism evidence="11 13">
    <name type="scientific">Dinothrombium tinctorium</name>
    <dbReference type="NCBI Taxonomy" id="1965070"/>
    <lineage>
        <taxon>Eukaryota</taxon>
        <taxon>Metazoa</taxon>
        <taxon>Ecdysozoa</taxon>
        <taxon>Arthropoda</taxon>
        <taxon>Chelicerata</taxon>
        <taxon>Arachnida</taxon>
        <taxon>Acari</taxon>
        <taxon>Acariformes</taxon>
        <taxon>Trombidiformes</taxon>
        <taxon>Prostigmata</taxon>
        <taxon>Anystina</taxon>
        <taxon>Parasitengona</taxon>
        <taxon>Trombidioidea</taxon>
        <taxon>Trombidiidae</taxon>
        <taxon>Dinothrombium</taxon>
    </lineage>
</organism>
<feature type="compositionally biased region" description="Low complexity" evidence="7">
    <location>
        <begin position="1339"/>
        <end position="1361"/>
    </location>
</feature>
<keyword evidence="3" id="KW-1015">Disulfide bond</keyword>
<evidence type="ECO:0000313" key="12">
    <source>
        <dbReference type="EMBL" id="RWS06226.1"/>
    </source>
</evidence>
<keyword evidence="6" id="KW-0175">Coiled coil</keyword>
<keyword evidence="4" id="KW-0325">Glycoprotein</keyword>
<dbReference type="Gene3D" id="1.25.10.20">
    <property type="entry name" value="Vitellinogen, superhelical"/>
    <property type="match status" value="1"/>
</dbReference>
<dbReference type="PROSITE" id="PS51211">
    <property type="entry name" value="VITELLOGENIN"/>
    <property type="match status" value="1"/>
</dbReference>
<comment type="caution">
    <text evidence="11">The sequence shown here is derived from an EMBL/GenBank/DDBJ whole genome shotgun (WGS) entry which is preliminary data.</text>
</comment>
<evidence type="ECO:0000259" key="9">
    <source>
        <dbReference type="PROSITE" id="PS51211"/>
    </source>
</evidence>
<dbReference type="SMART" id="SM01169">
    <property type="entry name" value="DUF1943"/>
    <property type="match status" value="1"/>
</dbReference>
<dbReference type="GO" id="GO:0045735">
    <property type="term" value="F:nutrient reservoir activity"/>
    <property type="evidence" value="ECO:0007669"/>
    <property type="project" value="UniProtKB-KW"/>
</dbReference>
<evidence type="ECO:0000313" key="11">
    <source>
        <dbReference type="EMBL" id="RWS06019.1"/>
    </source>
</evidence>
<dbReference type="SMART" id="SM00638">
    <property type="entry name" value="LPD_N"/>
    <property type="match status" value="1"/>
</dbReference>
<evidence type="ECO:0000256" key="6">
    <source>
        <dbReference type="SAM" id="Coils"/>
    </source>
</evidence>
<evidence type="ECO:0000259" key="10">
    <source>
        <dbReference type="PROSITE" id="PS51233"/>
    </source>
</evidence>
<dbReference type="GO" id="GO:0005319">
    <property type="term" value="F:lipid transporter activity"/>
    <property type="evidence" value="ECO:0007669"/>
    <property type="project" value="InterPro"/>
</dbReference>
<dbReference type="Pfam" id="PF00094">
    <property type="entry name" value="VWD"/>
    <property type="match status" value="1"/>
</dbReference>
<keyword evidence="2" id="KW-0758">Storage protein</keyword>
<gene>
    <name evidence="12" type="ORF">B4U79_16234</name>
    <name evidence="11" type="ORF">B4U79_16255</name>
</gene>
<reference evidence="11" key="2">
    <citation type="submission" date="2018-11" db="EMBL/GenBank/DDBJ databases">
        <title>Trombidioid mite genomics.</title>
        <authorList>
            <person name="Dong X."/>
        </authorList>
    </citation>
    <scope>NUCLEOTIDE SEQUENCE</scope>
    <source>
        <strain evidence="11">UoL-WK</strain>
    </source>
</reference>
<feature type="compositionally biased region" description="Basic residues" evidence="7">
    <location>
        <begin position="1271"/>
        <end position="1282"/>
    </location>
</feature>
<dbReference type="SMART" id="SM00216">
    <property type="entry name" value="VWD"/>
    <property type="match status" value="1"/>
</dbReference>
<feature type="chain" id="PRO_5036094752" evidence="8">
    <location>
        <begin position="18"/>
        <end position="2034"/>
    </location>
</feature>
<feature type="compositionally biased region" description="Basic and acidic residues" evidence="7">
    <location>
        <begin position="1316"/>
        <end position="1338"/>
    </location>
</feature>
<evidence type="ECO:0000256" key="8">
    <source>
        <dbReference type="SAM" id="SignalP"/>
    </source>
</evidence>
<evidence type="ECO:0000256" key="7">
    <source>
        <dbReference type="SAM" id="MobiDB-lite"/>
    </source>
</evidence>
<dbReference type="PANTHER" id="PTHR23345:SF15">
    <property type="entry name" value="VITELLOGENIN 1-RELATED"/>
    <property type="match status" value="1"/>
</dbReference>
<reference evidence="11 13" key="1">
    <citation type="journal article" date="2018" name="Gigascience">
        <title>Genomes of trombidid mites reveal novel predicted allergens and laterally-transferred genes associated with secondary metabolism.</title>
        <authorList>
            <person name="Dong X."/>
            <person name="Chaisiri K."/>
            <person name="Xia D."/>
            <person name="Armstrong S.D."/>
            <person name="Fang Y."/>
            <person name="Donnelly M.J."/>
            <person name="Kadowaki T."/>
            <person name="McGarry J.W."/>
            <person name="Darby A.C."/>
            <person name="Makepeace B.L."/>
        </authorList>
    </citation>
    <scope>NUCLEOTIDE SEQUENCE [LARGE SCALE GENOMIC DNA]</scope>
    <source>
        <strain evidence="11">UoL-WK</strain>
    </source>
</reference>
<dbReference type="EMBL" id="NCKU01004258">
    <property type="protein sequence ID" value="RWS06226.1"/>
    <property type="molecule type" value="Genomic_DNA"/>
</dbReference>
<dbReference type="InterPro" id="IPR001747">
    <property type="entry name" value="Vitellogenin_N"/>
</dbReference>
<dbReference type="PROSITE" id="PS51233">
    <property type="entry name" value="VWFD"/>
    <property type="match status" value="1"/>
</dbReference>
<dbReference type="EMBL" id="NCKU01004389">
    <property type="protein sequence ID" value="RWS06019.1"/>
    <property type="molecule type" value="Genomic_DNA"/>
</dbReference>
<feature type="compositionally biased region" description="Low complexity" evidence="7">
    <location>
        <begin position="1231"/>
        <end position="1267"/>
    </location>
</feature>
<feature type="domain" description="VWFD" evidence="10">
    <location>
        <begin position="1703"/>
        <end position="1890"/>
    </location>
</feature>
<dbReference type="SUPFAM" id="SSF48431">
    <property type="entry name" value="Lipovitellin-phosvitin complex, superhelical domain"/>
    <property type="match status" value="1"/>
</dbReference>
<keyword evidence="13" id="KW-1185">Reference proteome</keyword>
<dbReference type="Proteomes" id="UP000285301">
    <property type="component" value="Unassembled WGS sequence"/>
</dbReference>
<evidence type="ECO:0000256" key="2">
    <source>
        <dbReference type="ARBA" id="ARBA00022761"/>
    </source>
</evidence>
<dbReference type="InterPro" id="IPR015816">
    <property type="entry name" value="Vitellinogen_b-sht_N"/>
</dbReference>
<protein>
    <submittedName>
        <fullName evidence="11">Vitellogenin-like protein</fullName>
    </submittedName>
</protein>
<comment type="caution">
    <text evidence="5">Lacks conserved residue(s) required for the propagation of feature annotation.</text>
</comment>
<feature type="region of interest" description="Disordered" evidence="7">
    <location>
        <begin position="1197"/>
        <end position="1364"/>
    </location>
</feature>
<feature type="coiled-coil region" evidence="6">
    <location>
        <begin position="873"/>
        <end position="900"/>
    </location>
</feature>
<evidence type="ECO:0000313" key="13">
    <source>
        <dbReference type="Proteomes" id="UP000285301"/>
    </source>
</evidence>
<feature type="compositionally biased region" description="Low complexity" evidence="7">
    <location>
        <begin position="1283"/>
        <end position="1294"/>
    </location>
</feature>
<feature type="domain" description="Vitellogenin" evidence="9">
    <location>
        <begin position="26"/>
        <end position="818"/>
    </location>
</feature>
<evidence type="ECO:0000256" key="3">
    <source>
        <dbReference type="ARBA" id="ARBA00023157"/>
    </source>
</evidence>
<dbReference type="InterPro" id="IPR015819">
    <property type="entry name" value="Lipid_transp_b-sht_shell"/>
</dbReference>
<feature type="compositionally biased region" description="Acidic residues" evidence="7">
    <location>
        <begin position="1198"/>
        <end position="1207"/>
    </location>
</feature>
<evidence type="ECO:0000256" key="4">
    <source>
        <dbReference type="ARBA" id="ARBA00023180"/>
    </source>
</evidence>
<sequence>MYIAFLLCGLLSAAAIAQRQPKNVQFQPGLMYIYEYTSRLLTGIPEIDDQYSGSELTANLIIQPRSPGLVAFKLNNVKVGRLNDPVSSNYEEDIDMVHRFNKEYQRELSKPIRFIHRNGRVLAFEADKSEPEWSLNIKKGILSLFNINLTPQKVMQAPSGNFVPKPISLQDLTYYGLYERGIGGICETVYEVTQVPDPDDQFGEKAFVFNVTKTRNYDNCLTQPSIVNENLDIRGCLKYCRQGKSFSPVPGYYPVPDSVSDPLMTGCPCGHTPTDSPVDQYNYVVYNISNVGSEPMIEEVFSVGKVVYNYMDSKILVVTHQNASLVQKISSRQQAIPSIPNPQRHEELAFRIPISQYLGSKYIYDIPYLHLYGQNIDEWAENVPKVFEKIADDIIAGDVSSTKTTAVKLGEVIQQLAALPISKLESLYKQIAQEGNTKNANAKDQVLRQLFLQTLPLSGTNVAANLIARLVEANLVSTYEAKNLVEAVPKHIYLPDVQTINAYFELCQNSNATAQQHLFASTCIAFAKLVAEGCVSVHQNPGDIPNDKNVPHDLRHPAAQQVIARTDPRQTVINIAHTQRAKRSAPWESIFPQQMCQESDIIRYVVGVAKLFQEAQTYQEKLVYLQTLTLMEVPQVFPILEPYVNGHISENACPGYPVRDTSEVSEECIFVRTAVFSALNSLTTLYPKQILSLCLPVYRDLSEPYQLRLVAFYNVLASAPDSHILESIASQLHAETNRQVRSYVASAIENYSNLTIPCAKKLADITDDVADFLPDVNDGIQYSQEYAADAYDEDDDFGILAYFGHIANNQSTYLSRLVNVDVQVQNNVFLTNLFTLSVHQKGLDKYVNRVLEPNGLLSDMFEGLTGKQQQHRNSRSKRNTNSAQQALEELKERLNFQTRTEDAPKVEIFSQLFGETSYYVLDEKAIKSLINEMEEEMGNVAQSLVDGYNGHFVRVFMPFSYQKLVPSELGLPVLVSHQLPIIFSVKIDRAKLDLNFQPKGVYPIGVNVSASITPQLIASNIICVSAISSGRRLEFGTFVENSLRSALPLEMNIGYYRPKNIVTASIMPNLPKSAVTLTTQPKTYVSRANIASAPEVDGLHDSKLIKSVAVPFRYESRIGHDLLGIGIHYEANTEDPFNDYDLFDVDEDLYGLDNVLKFFLSSDLKAREIHINIEPDQNQPTYGADLTLQYKWIAEEEHSSDDDDSDESGNKNESDSDESNSEESKSDSEKSNSSQTSEESSESTNDSKSQSDSGDSSSSESQENKQNLNKLVHKLRVHKVRKSQQNADSSSASDSDSKDSSEESPNSPETSEENDSDSKSSSESNSKSDSKSIKENKSKSSSQSSSSADSSSSESSESVSSSEEESIFDYEDVISLILGQDVPERDIKKISQHLIQKTRDSWIWAYDEDADESSSDASSQNEDNIVPATITHDFALTAVARGPQPSYLAANLIYMHTVDNRVNWVKFDAHVKTPVGVYANKPNLFCADAVISYPPLPGDLSYDPTTMQELKAKIKTEIGWGPKCRADGGVIITGILEKTADQVWQSEDFNSQDGANQHHIQDWFYHQCEVDKSNGQTLSFACEQAILKDSYFNRLVLDIAYKNIPKEIQNISQKLDLALKVALYDQMDYNAIDVDNPDDQIRIIADYSEKVPEYPMVNLHIAKPEEETNFEKVYVPYFRPPSAVHNYVQVLGNLITGFESIAPSCAIMEESVRTFDNVTYVLPETNCQYLVAMDCSPHERFAVFATTLDSHANTKKVTLFTNGQHIKLVPPQEQNVAQIVVDGKTMELKSNNPQYFCNGHSCVQIYLQVTPSDTVPPIVVVNDPYVDLKVKYDGKNLKVEIGTQYKGKTCGFCGNNDDESDEEFEGPGQCIYYNAEDFVHSYTLTGEHCSQVAAPQGKVRCPKGVRQQPGAVKRTTTVQTRHEPSGSTTVVRKQTNVQITPANEVPACQTMRNRFVVRNQVVCFTTLPLATCSESCIPTIFQSITVDFHCLEGSSPFTKQLMLEAQTQVLTQLANKRVDFRESINVPTTCAPAH</sequence>
<dbReference type="STRING" id="1965070.A0A3S3P660"/>
<dbReference type="SUPFAM" id="SSF56968">
    <property type="entry name" value="Lipovitellin-phosvitin complex, beta-sheet shell regions"/>
    <property type="match status" value="2"/>
</dbReference>
<name>A0A3S3P660_9ACAR</name>
<keyword evidence="1 8" id="KW-0732">Signal</keyword>
<dbReference type="PANTHER" id="PTHR23345">
    <property type="entry name" value="VITELLOGENIN-RELATED"/>
    <property type="match status" value="1"/>
</dbReference>
<dbReference type="InterPro" id="IPR001846">
    <property type="entry name" value="VWF_type-D"/>
</dbReference>
<dbReference type="Pfam" id="PF01347">
    <property type="entry name" value="Vitellogenin_N"/>
    <property type="match status" value="2"/>
</dbReference>
<dbReference type="InterPro" id="IPR050733">
    <property type="entry name" value="Vitellogenin/Apolipophorin"/>
</dbReference>